<keyword evidence="5 6" id="KW-0472">Membrane</keyword>
<sequence length="111" mass="12004">MSVTSTTSDPKRPNSIVPYQPAIKQLDEIDPDLFGTFSLILSTVGLIAKIKWATWAALIFAVVSITNEKASDQDPNNGRTSALTSLLFASSGLVINYMYLFMGIPGPLNKP</sequence>
<dbReference type="PANTHER" id="PTHR13193:SF0">
    <property type="entry name" value="PAT COMPLEX SUBUNIT ASTERIX"/>
    <property type="match status" value="1"/>
</dbReference>
<evidence type="ECO:0000256" key="3">
    <source>
        <dbReference type="ARBA" id="ARBA00022692"/>
    </source>
</evidence>
<gene>
    <name evidence="7" type="ORF">FWILDA_LOCUS11189</name>
</gene>
<dbReference type="Proteomes" id="UP001153678">
    <property type="component" value="Unassembled WGS sequence"/>
</dbReference>
<name>A0A9W4SW74_9GLOM</name>
<dbReference type="AlphaFoldDB" id="A0A9W4SW74"/>
<evidence type="ECO:0000313" key="8">
    <source>
        <dbReference type="Proteomes" id="UP001153678"/>
    </source>
</evidence>
<comment type="similarity">
    <text evidence="2">Belongs to the Asterix family.</text>
</comment>
<accession>A0A9W4SW74</accession>
<protein>
    <submittedName>
        <fullName evidence="7">17128_t:CDS:1</fullName>
    </submittedName>
</protein>
<comment type="subcellular location">
    <subcellularLocation>
        <location evidence="1">Membrane</location>
    </subcellularLocation>
</comment>
<dbReference type="GO" id="GO:0045048">
    <property type="term" value="P:protein insertion into ER membrane"/>
    <property type="evidence" value="ECO:0007669"/>
    <property type="project" value="InterPro"/>
</dbReference>
<dbReference type="OrthoDB" id="284718at2759"/>
<dbReference type="GO" id="GO:0005789">
    <property type="term" value="C:endoplasmic reticulum membrane"/>
    <property type="evidence" value="ECO:0007669"/>
    <property type="project" value="InterPro"/>
</dbReference>
<evidence type="ECO:0000256" key="4">
    <source>
        <dbReference type="ARBA" id="ARBA00022989"/>
    </source>
</evidence>
<evidence type="ECO:0000256" key="6">
    <source>
        <dbReference type="SAM" id="Phobius"/>
    </source>
</evidence>
<evidence type="ECO:0000256" key="5">
    <source>
        <dbReference type="ARBA" id="ARBA00023136"/>
    </source>
</evidence>
<dbReference type="EMBL" id="CAMKVN010003093">
    <property type="protein sequence ID" value="CAI2183662.1"/>
    <property type="molecule type" value="Genomic_DNA"/>
</dbReference>
<organism evidence="7 8">
    <name type="scientific">Funneliformis geosporum</name>
    <dbReference type="NCBI Taxonomy" id="1117311"/>
    <lineage>
        <taxon>Eukaryota</taxon>
        <taxon>Fungi</taxon>
        <taxon>Fungi incertae sedis</taxon>
        <taxon>Mucoromycota</taxon>
        <taxon>Glomeromycotina</taxon>
        <taxon>Glomeromycetes</taxon>
        <taxon>Glomerales</taxon>
        <taxon>Glomeraceae</taxon>
        <taxon>Funneliformis</taxon>
    </lineage>
</organism>
<keyword evidence="8" id="KW-1185">Reference proteome</keyword>
<keyword evidence="4 6" id="KW-1133">Transmembrane helix</keyword>
<dbReference type="InterPro" id="IPR005351">
    <property type="entry name" value="ASTER"/>
</dbReference>
<keyword evidence="3 6" id="KW-0812">Transmembrane</keyword>
<dbReference type="PANTHER" id="PTHR13193">
    <property type="entry name" value="CGI-140"/>
    <property type="match status" value="1"/>
</dbReference>
<evidence type="ECO:0000256" key="1">
    <source>
        <dbReference type="ARBA" id="ARBA00004370"/>
    </source>
</evidence>
<feature type="transmembrane region" description="Helical" evidence="6">
    <location>
        <begin position="39"/>
        <end position="63"/>
    </location>
</feature>
<feature type="transmembrane region" description="Helical" evidence="6">
    <location>
        <begin position="83"/>
        <end position="102"/>
    </location>
</feature>
<dbReference type="Pfam" id="PF03669">
    <property type="entry name" value="ASTER"/>
    <property type="match status" value="1"/>
</dbReference>
<proteinExistence type="inferred from homology"/>
<dbReference type="GO" id="GO:0044183">
    <property type="term" value="F:protein folding chaperone"/>
    <property type="evidence" value="ECO:0007669"/>
    <property type="project" value="InterPro"/>
</dbReference>
<comment type="caution">
    <text evidence="7">The sequence shown here is derived from an EMBL/GenBank/DDBJ whole genome shotgun (WGS) entry which is preliminary data.</text>
</comment>
<evidence type="ECO:0000256" key="2">
    <source>
        <dbReference type="ARBA" id="ARBA00009066"/>
    </source>
</evidence>
<reference evidence="7" key="1">
    <citation type="submission" date="2022-08" db="EMBL/GenBank/DDBJ databases">
        <authorList>
            <person name="Kallberg Y."/>
            <person name="Tangrot J."/>
            <person name="Rosling A."/>
        </authorList>
    </citation>
    <scope>NUCLEOTIDE SEQUENCE</scope>
    <source>
        <strain evidence="7">Wild A</strain>
    </source>
</reference>
<evidence type="ECO:0000313" key="7">
    <source>
        <dbReference type="EMBL" id="CAI2183662.1"/>
    </source>
</evidence>